<sequence>MPDLAALFDLAQRCAPTVASATMVSIVQVESRGDPLAINVNRAPDPAPAKTRDQAIATAERLISQGQNLDLGLAQINSRNLTALGLSVRDAFSPCLNLAAAAKLLQSNYLAASRLAPQQQALRMAFSAYNTGNHRRGFANGYVAKVEAEAAKLSPGSYGALGQATSPLPAAVQEAIEVAAENLQPEAQAPAKPSLDVFARTAGRSIIVFGGGGQ</sequence>
<evidence type="ECO:0000259" key="2">
    <source>
        <dbReference type="Pfam" id="PF01464"/>
    </source>
</evidence>
<protein>
    <recommendedName>
        <fullName evidence="2">Transglycosylase SLT domain-containing protein</fullName>
    </recommendedName>
</protein>
<evidence type="ECO:0000313" key="3">
    <source>
        <dbReference type="EMBL" id="ALL15445.1"/>
    </source>
</evidence>
<accession>A0A0P0P4K4</accession>
<dbReference type="RefSeq" id="WP_062151972.1">
    <property type="nucleotide sequence ID" value="NZ_CP013003.1"/>
</dbReference>
<dbReference type="OrthoDB" id="8277605at2"/>
<evidence type="ECO:0000313" key="4">
    <source>
        <dbReference type="Proteomes" id="UP000056905"/>
    </source>
</evidence>
<dbReference type="InterPro" id="IPR023346">
    <property type="entry name" value="Lysozyme-like_dom_sf"/>
</dbReference>
<feature type="domain" description="Transglycosylase SLT" evidence="2">
    <location>
        <begin position="14"/>
        <end position="148"/>
    </location>
</feature>
<keyword evidence="4" id="KW-1185">Reference proteome</keyword>
<proteinExistence type="inferred from homology"/>
<dbReference type="AlphaFoldDB" id="A0A0P0P4K4"/>
<dbReference type="CDD" id="cd16892">
    <property type="entry name" value="LT_VirB1-like"/>
    <property type="match status" value="1"/>
</dbReference>
<organism evidence="3 4">
    <name type="scientific">Caulobacter henricii</name>
    <dbReference type="NCBI Taxonomy" id="69395"/>
    <lineage>
        <taxon>Bacteria</taxon>
        <taxon>Pseudomonadati</taxon>
        <taxon>Pseudomonadota</taxon>
        <taxon>Alphaproteobacteria</taxon>
        <taxon>Caulobacterales</taxon>
        <taxon>Caulobacteraceae</taxon>
        <taxon>Caulobacter</taxon>
    </lineage>
</organism>
<dbReference type="KEGG" id="chq:AQ619_18325"/>
<dbReference type="EMBL" id="CP013003">
    <property type="protein sequence ID" value="ALL15445.1"/>
    <property type="molecule type" value="Genomic_DNA"/>
</dbReference>
<dbReference type="InterPro" id="IPR008258">
    <property type="entry name" value="Transglycosylase_SLT_dom_1"/>
</dbReference>
<gene>
    <name evidence="3" type="ORF">AQ619_18325</name>
</gene>
<comment type="similarity">
    <text evidence="1">Belongs to the virb1 family.</text>
</comment>
<geneLocation type="plasmid" evidence="4">
    <name>CB4 Plasmid</name>
</geneLocation>
<dbReference type="SUPFAM" id="SSF53955">
    <property type="entry name" value="Lysozyme-like"/>
    <property type="match status" value="1"/>
</dbReference>
<keyword evidence="3" id="KW-0614">Plasmid</keyword>
<dbReference type="Proteomes" id="UP000056905">
    <property type="component" value="Plasmid pCB4"/>
</dbReference>
<evidence type="ECO:0000256" key="1">
    <source>
        <dbReference type="ARBA" id="ARBA00009387"/>
    </source>
</evidence>
<dbReference type="Pfam" id="PF01464">
    <property type="entry name" value="SLT"/>
    <property type="match status" value="1"/>
</dbReference>
<name>A0A0P0P4K4_9CAUL</name>
<dbReference type="Gene3D" id="1.10.530.10">
    <property type="match status" value="1"/>
</dbReference>
<reference evidence="3 4" key="1">
    <citation type="submission" date="2015-10" db="EMBL/GenBank/DDBJ databases">
        <title>Conservation of the essential genome among Caulobacter and Brevundimonas species.</title>
        <authorList>
            <person name="Scott D."/>
            <person name="Ely B."/>
        </authorList>
    </citation>
    <scope>NUCLEOTIDE SEQUENCE [LARGE SCALE GENOMIC DNA]</scope>
    <source>
        <strain evidence="3 4">CB4</strain>
        <plasmid evidence="4">CB4 Plasmid</plasmid>
    </source>
</reference>